<name>A0A840YB36_9SPHN</name>
<evidence type="ECO:0000313" key="3">
    <source>
        <dbReference type="Proteomes" id="UP000527143"/>
    </source>
</evidence>
<protein>
    <submittedName>
        <fullName evidence="2">Glucose/arabinose dehydrogenase</fullName>
    </submittedName>
</protein>
<evidence type="ECO:0000259" key="1">
    <source>
        <dbReference type="Pfam" id="PF22807"/>
    </source>
</evidence>
<gene>
    <name evidence="2" type="ORF">FHT02_001292</name>
</gene>
<dbReference type="PANTHER" id="PTHR33546:SF1">
    <property type="entry name" value="LARGE, MULTIFUNCTIONAL SECRETED PROTEIN"/>
    <property type="match status" value="1"/>
</dbReference>
<dbReference type="AlphaFoldDB" id="A0A840YB36"/>
<dbReference type="RefSeq" id="WP_184085674.1">
    <property type="nucleotide sequence ID" value="NZ_JACIJF010000003.1"/>
</dbReference>
<dbReference type="InterPro" id="IPR011041">
    <property type="entry name" value="Quinoprot_gluc/sorb_DH_b-prop"/>
</dbReference>
<dbReference type="InterPro" id="IPR054539">
    <property type="entry name" value="Beta-prop_PDH"/>
</dbReference>
<dbReference type="Proteomes" id="UP000527143">
    <property type="component" value="Unassembled WGS sequence"/>
</dbReference>
<dbReference type="PANTHER" id="PTHR33546">
    <property type="entry name" value="LARGE, MULTIFUNCTIONAL SECRETED PROTEIN-RELATED"/>
    <property type="match status" value="1"/>
</dbReference>
<comment type="caution">
    <text evidence="2">The sequence shown here is derived from an EMBL/GenBank/DDBJ whole genome shotgun (WGS) entry which is preliminary data.</text>
</comment>
<dbReference type="Pfam" id="PF22807">
    <property type="entry name" value="TrAA12"/>
    <property type="match status" value="2"/>
</dbReference>
<organism evidence="2 3">
    <name type="scientific">Sphingomonas xinjiangensis</name>
    <dbReference type="NCBI Taxonomy" id="643568"/>
    <lineage>
        <taxon>Bacteria</taxon>
        <taxon>Pseudomonadati</taxon>
        <taxon>Pseudomonadota</taxon>
        <taxon>Alphaproteobacteria</taxon>
        <taxon>Sphingomonadales</taxon>
        <taxon>Sphingomonadaceae</taxon>
        <taxon>Sphingomonas</taxon>
    </lineage>
</organism>
<keyword evidence="3" id="KW-1185">Reference proteome</keyword>
<feature type="domain" description="Pyrroloquinoline quinone-dependent pyranose dehydrogenase beta-propeller" evidence="1">
    <location>
        <begin position="349"/>
        <end position="459"/>
    </location>
</feature>
<reference evidence="2 3" key="1">
    <citation type="submission" date="2020-08" db="EMBL/GenBank/DDBJ databases">
        <title>Genomic Encyclopedia of Type Strains, Phase IV (KMG-IV): sequencing the most valuable type-strain genomes for metagenomic binning, comparative biology and taxonomic classification.</title>
        <authorList>
            <person name="Goeker M."/>
        </authorList>
    </citation>
    <scope>NUCLEOTIDE SEQUENCE [LARGE SCALE GENOMIC DNA]</scope>
    <source>
        <strain evidence="2 3">DSM 26736</strain>
    </source>
</reference>
<accession>A0A840YB36</accession>
<dbReference type="SUPFAM" id="SSF50952">
    <property type="entry name" value="Soluble quinoprotein glucose dehydrogenase"/>
    <property type="match status" value="1"/>
</dbReference>
<dbReference type="InterPro" id="IPR011042">
    <property type="entry name" value="6-blade_b-propeller_TolB-like"/>
</dbReference>
<proteinExistence type="predicted"/>
<feature type="domain" description="Pyrroloquinoline quinone-dependent pyranose dehydrogenase beta-propeller" evidence="1">
    <location>
        <begin position="71"/>
        <end position="305"/>
    </location>
</feature>
<dbReference type="EMBL" id="JACIJF010000003">
    <property type="protein sequence ID" value="MBB5710064.1"/>
    <property type="molecule type" value="Genomic_DNA"/>
</dbReference>
<dbReference type="Gene3D" id="2.120.10.30">
    <property type="entry name" value="TolB, C-terminal domain"/>
    <property type="match status" value="1"/>
</dbReference>
<sequence>MKKWVKRLLIALVAILIVGGGVLFYLSRPDKAQLSEQAVTGRVPQLSTTRTQTLPTVGIAKPVGWNGGKPTAAAGLQVAAFADKLEHPRWLYRLPNGDVLVAETNSPPRKGGGVTGFFMRVFMGRAGAGVPSANRITLLRDTNGDGVADQRSVLLTGLNSPYGMALAGDWLYVANTDALVRFPFTPGQTKITASPEKIVDLPGGGNHWARNVIAAPDGKSLYVSIGSASNIAENGLEAEGAAYTAESPAEMARASSKAGRAMIVQVFPDTKKLRLFAWGLRNVNGMGFEPHTGALWAVVNERDMLGSDMPPDYLTQVDFGAFYGWPWNFWGGYVDRRVTPERPDLREYTKRPDFALGAHTAPLGLSFATDAKLGGSWGNGAFVGLHGSWNREPPSGYKVVYVPFAGNGFPVRDAKPVDVLTGFINPDGKTVKGRPVGVITDATGALLVADDVGNMIWRVSATR</sequence>
<evidence type="ECO:0000313" key="2">
    <source>
        <dbReference type="EMBL" id="MBB5710064.1"/>
    </source>
</evidence>